<dbReference type="GO" id="GO:0005840">
    <property type="term" value="C:ribosome"/>
    <property type="evidence" value="ECO:0007669"/>
    <property type="project" value="UniProtKB-KW"/>
</dbReference>
<dbReference type="InterPro" id="IPR028909">
    <property type="entry name" value="bL21-like"/>
</dbReference>
<dbReference type="PROSITE" id="PS01169">
    <property type="entry name" value="RIBOSOMAL_L21"/>
    <property type="match status" value="1"/>
</dbReference>
<evidence type="ECO:0000313" key="9">
    <source>
        <dbReference type="Proteomes" id="UP000230353"/>
    </source>
</evidence>
<protein>
    <recommendedName>
        <fullName evidence="6">Large ribosomal subunit protein bL21</fullName>
    </recommendedName>
</protein>
<dbReference type="PANTHER" id="PTHR21349">
    <property type="entry name" value="50S RIBOSOMAL PROTEIN L21"/>
    <property type="match status" value="1"/>
</dbReference>
<keyword evidence="4 6" id="KW-0689">Ribosomal protein</keyword>
<dbReference type="NCBIfam" id="TIGR00061">
    <property type="entry name" value="L21"/>
    <property type="match status" value="1"/>
</dbReference>
<keyword evidence="2 6" id="KW-0699">rRNA-binding</keyword>
<dbReference type="Pfam" id="PF00829">
    <property type="entry name" value="Ribosomal_L21p"/>
    <property type="match status" value="1"/>
</dbReference>
<dbReference type="GO" id="GO:1990904">
    <property type="term" value="C:ribonucleoprotein complex"/>
    <property type="evidence" value="ECO:0007669"/>
    <property type="project" value="UniProtKB-KW"/>
</dbReference>
<comment type="subunit">
    <text evidence="6">Part of the 50S ribosomal subunit. Contacts protein L20.</text>
</comment>
<evidence type="ECO:0000256" key="1">
    <source>
        <dbReference type="ARBA" id="ARBA00008563"/>
    </source>
</evidence>
<dbReference type="InterPro" id="IPR018258">
    <property type="entry name" value="Ribosomal_bL21_CS"/>
</dbReference>
<name>A0A2H0WM62_9BACT</name>
<sequence>MAEIKKKTIKKPSISLAVIETGGKQYLVKPGDKIKVEKIEKPKRGNVVNFDKALLLVKGAVVEIGTPFLSGVKIKGEWQAEKRAKKITNVRYKSKTRRSRKKGHRQIYTEVIIADF</sequence>
<evidence type="ECO:0000256" key="7">
    <source>
        <dbReference type="RuleBase" id="RU000562"/>
    </source>
</evidence>
<dbReference type="GO" id="GO:0005737">
    <property type="term" value="C:cytoplasm"/>
    <property type="evidence" value="ECO:0007669"/>
    <property type="project" value="UniProtKB-ARBA"/>
</dbReference>
<keyword evidence="3 6" id="KW-0694">RNA-binding</keyword>
<evidence type="ECO:0000256" key="5">
    <source>
        <dbReference type="ARBA" id="ARBA00023274"/>
    </source>
</evidence>
<evidence type="ECO:0000256" key="6">
    <source>
        <dbReference type="HAMAP-Rule" id="MF_01363"/>
    </source>
</evidence>
<reference evidence="9" key="1">
    <citation type="submission" date="2017-09" db="EMBL/GenBank/DDBJ databases">
        <title>Depth-based differentiation of microbial function through sediment-hosted aquifers and enrichment of novel symbionts in the deep terrestrial subsurface.</title>
        <authorList>
            <person name="Probst A.J."/>
            <person name="Ladd B."/>
            <person name="Jarett J.K."/>
            <person name="Geller-Mcgrath D.E."/>
            <person name="Sieber C.M.K."/>
            <person name="Emerson J.B."/>
            <person name="Anantharaman K."/>
            <person name="Thomas B.C."/>
            <person name="Malmstrom R."/>
            <person name="Stieglmeier M."/>
            <person name="Klingl A."/>
            <person name="Woyke T."/>
            <person name="Ryan C.M."/>
            <person name="Banfield J.F."/>
        </authorList>
    </citation>
    <scope>NUCLEOTIDE SEQUENCE [LARGE SCALE GENOMIC DNA]</scope>
</reference>
<keyword evidence="5 6" id="KW-0687">Ribonucleoprotein</keyword>
<dbReference type="AlphaFoldDB" id="A0A2H0WM62"/>
<evidence type="ECO:0000256" key="3">
    <source>
        <dbReference type="ARBA" id="ARBA00022884"/>
    </source>
</evidence>
<gene>
    <name evidence="6 8" type="primary">rplU</name>
    <name evidence="8" type="ORF">COT67_00090</name>
</gene>
<dbReference type="HAMAP" id="MF_01363">
    <property type="entry name" value="Ribosomal_bL21"/>
    <property type="match status" value="1"/>
</dbReference>
<dbReference type="GO" id="GO:0019843">
    <property type="term" value="F:rRNA binding"/>
    <property type="evidence" value="ECO:0007669"/>
    <property type="project" value="UniProtKB-UniRule"/>
</dbReference>
<dbReference type="GO" id="GO:0006412">
    <property type="term" value="P:translation"/>
    <property type="evidence" value="ECO:0007669"/>
    <property type="project" value="UniProtKB-UniRule"/>
</dbReference>
<evidence type="ECO:0000256" key="2">
    <source>
        <dbReference type="ARBA" id="ARBA00022730"/>
    </source>
</evidence>
<dbReference type="PANTHER" id="PTHR21349:SF0">
    <property type="entry name" value="LARGE RIBOSOMAL SUBUNIT PROTEIN BL21M"/>
    <property type="match status" value="1"/>
</dbReference>
<evidence type="ECO:0000256" key="4">
    <source>
        <dbReference type="ARBA" id="ARBA00022980"/>
    </source>
</evidence>
<dbReference type="EMBL" id="PEZL01000002">
    <property type="protein sequence ID" value="PIS13740.1"/>
    <property type="molecule type" value="Genomic_DNA"/>
</dbReference>
<accession>A0A2H0WM62</accession>
<evidence type="ECO:0000313" key="8">
    <source>
        <dbReference type="EMBL" id="PIS13740.1"/>
    </source>
</evidence>
<comment type="function">
    <text evidence="6 7">This protein binds to 23S rRNA in the presence of protein L20.</text>
</comment>
<organism evidence="8 9">
    <name type="scientific">Candidatus Tagabacteria bacterium CG09_land_8_20_14_0_10_41_14</name>
    <dbReference type="NCBI Taxonomy" id="1975021"/>
    <lineage>
        <taxon>Bacteria</taxon>
        <taxon>Candidatus Tagaibacteriota</taxon>
    </lineage>
</organism>
<dbReference type="GO" id="GO:0003735">
    <property type="term" value="F:structural constituent of ribosome"/>
    <property type="evidence" value="ECO:0007669"/>
    <property type="project" value="InterPro"/>
</dbReference>
<dbReference type="InterPro" id="IPR001787">
    <property type="entry name" value="Ribosomal_bL21"/>
</dbReference>
<dbReference type="InterPro" id="IPR036164">
    <property type="entry name" value="bL21-like_sf"/>
</dbReference>
<comment type="similarity">
    <text evidence="1 6 7">Belongs to the bacterial ribosomal protein bL21 family.</text>
</comment>
<dbReference type="SUPFAM" id="SSF141091">
    <property type="entry name" value="L21p-like"/>
    <property type="match status" value="1"/>
</dbReference>
<comment type="caution">
    <text evidence="8">The sequence shown here is derived from an EMBL/GenBank/DDBJ whole genome shotgun (WGS) entry which is preliminary data.</text>
</comment>
<dbReference type="Proteomes" id="UP000230353">
    <property type="component" value="Unassembled WGS sequence"/>
</dbReference>
<proteinExistence type="inferred from homology"/>